<dbReference type="GO" id="GO:0005506">
    <property type="term" value="F:iron ion binding"/>
    <property type="evidence" value="ECO:0007669"/>
    <property type="project" value="InterPro"/>
</dbReference>
<dbReference type="STRING" id="1160509.A0A3N4INH1"/>
<evidence type="ECO:0000256" key="6">
    <source>
        <dbReference type="RuleBase" id="RU000461"/>
    </source>
</evidence>
<dbReference type="PANTHER" id="PTHR46300">
    <property type="entry name" value="P450, PUTATIVE (EUROFUNG)-RELATED-RELATED"/>
    <property type="match status" value="1"/>
</dbReference>
<dbReference type="PRINTS" id="PR00463">
    <property type="entry name" value="EP450I"/>
</dbReference>
<dbReference type="GO" id="GO:0020037">
    <property type="term" value="F:heme binding"/>
    <property type="evidence" value="ECO:0007669"/>
    <property type="project" value="InterPro"/>
</dbReference>
<keyword evidence="5 6" id="KW-0349">Heme</keyword>
<proteinExistence type="inferred from homology"/>
<evidence type="ECO:0000256" key="5">
    <source>
        <dbReference type="PIRSR" id="PIRSR602401-1"/>
    </source>
</evidence>
<feature type="binding site" description="axial binding residue" evidence="5">
    <location>
        <position position="485"/>
    </location>
    <ligand>
        <name>heme</name>
        <dbReference type="ChEBI" id="CHEBI:30413"/>
    </ligand>
    <ligandPart>
        <name>Fe</name>
        <dbReference type="ChEBI" id="CHEBI:18248"/>
    </ligandPart>
</feature>
<dbReference type="AlphaFoldDB" id="A0A3N4INH1"/>
<protein>
    <submittedName>
        <fullName evidence="9">Cytochrome P450</fullName>
    </submittedName>
</protein>
<accession>A0A3N4INH1</accession>
<keyword evidence="8" id="KW-1133">Transmembrane helix</keyword>
<feature type="transmembrane region" description="Helical" evidence="8">
    <location>
        <begin position="46"/>
        <end position="65"/>
    </location>
</feature>
<gene>
    <name evidence="9" type="ORF">BJ508DRAFT_97751</name>
</gene>
<sequence length="569" mass="64475">MSQLHLTSHSIPQASPLNQDGDFTATNLLRPTDEVTNASNGVLFTYPYHAFASALLVAFTLFMSLRSRRKSKMPPGPKPKPFVGNKWDLPARKPWETFKAWTDSYGSLVTVWTGRQPTIVLGDAKAANDLLEKRSAIYSSRPRFVIMGELFTNNDSLLTMPYGKRWIHTRKLFHWGLNKVACQSYKPIQEAESQRLVRDLVATPQLFAKHLERYAASVMVCVSYGRRVDMLDDPVVKKVYDRMGYMATLNVPGAYWAETFPILKHVPDFLAPWKRDVKRRGEAGTQLLLDLALDVKRRMESPEGAPASFAKMLWERYGTNNGPLTEREVAYATGSLFGAGSDTTASTLQTFILAMTCFPNVAEKAREELDRVVGRHRSPTWDDMPNLPYCAAVIKETLRWRPVSVLGGTPHATTQDDVYEGHFIPKGSTVLGNLWAIHHNPKYFKDSHSFIPERYLDENEIREDGTQPYPHRDGHSAFGWGRRICPGKLLAENSLYITITRMLWSLKISKATDACGNVIEPDIFNYTDGFNSKPNPFSCKIEPRDEQFAEVLRREAVGAEQFLEQYKPE</sequence>
<dbReference type="InterPro" id="IPR001128">
    <property type="entry name" value="Cyt_P450"/>
</dbReference>
<dbReference type="Gene3D" id="1.10.630.10">
    <property type="entry name" value="Cytochrome P450"/>
    <property type="match status" value="1"/>
</dbReference>
<dbReference type="SUPFAM" id="SSF48264">
    <property type="entry name" value="Cytochrome P450"/>
    <property type="match status" value="1"/>
</dbReference>
<feature type="region of interest" description="Disordered" evidence="7">
    <location>
        <begin position="1"/>
        <end position="25"/>
    </location>
</feature>
<comment type="cofactor">
    <cofactor evidence="5">
        <name>heme</name>
        <dbReference type="ChEBI" id="CHEBI:30413"/>
    </cofactor>
</comment>
<keyword evidence="8" id="KW-0472">Membrane</keyword>
<evidence type="ECO:0000256" key="2">
    <source>
        <dbReference type="ARBA" id="ARBA00022723"/>
    </source>
</evidence>
<keyword evidence="4 5" id="KW-0408">Iron</keyword>
<keyword evidence="6" id="KW-0503">Monooxygenase</keyword>
<evidence type="ECO:0000313" key="10">
    <source>
        <dbReference type="Proteomes" id="UP000275078"/>
    </source>
</evidence>
<dbReference type="Proteomes" id="UP000275078">
    <property type="component" value="Unassembled WGS sequence"/>
</dbReference>
<keyword evidence="10" id="KW-1185">Reference proteome</keyword>
<evidence type="ECO:0000256" key="1">
    <source>
        <dbReference type="ARBA" id="ARBA00010617"/>
    </source>
</evidence>
<dbReference type="CDD" id="cd11065">
    <property type="entry name" value="CYP64-like"/>
    <property type="match status" value="1"/>
</dbReference>
<dbReference type="PRINTS" id="PR00385">
    <property type="entry name" value="P450"/>
</dbReference>
<dbReference type="EMBL" id="ML119647">
    <property type="protein sequence ID" value="RPA87266.1"/>
    <property type="molecule type" value="Genomic_DNA"/>
</dbReference>
<organism evidence="9 10">
    <name type="scientific">Ascobolus immersus RN42</name>
    <dbReference type="NCBI Taxonomy" id="1160509"/>
    <lineage>
        <taxon>Eukaryota</taxon>
        <taxon>Fungi</taxon>
        <taxon>Dikarya</taxon>
        <taxon>Ascomycota</taxon>
        <taxon>Pezizomycotina</taxon>
        <taxon>Pezizomycetes</taxon>
        <taxon>Pezizales</taxon>
        <taxon>Ascobolaceae</taxon>
        <taxon>Ascobolus</taxon>
    </lineage>
</organism>
<feature type="compositionally biased region" description="Polar residues" evidence="7">
    <location>
        <begin position="1"/>
        <end position="18"/>
    </location>
</feature>
<evidence type="ECO:0000256" key="8">
    <source>
        <dbReference type="SAM" id="Phobius"/>
    </source>
</evidence>
<dbReference type="PROSITE" id="PS00086">
    <property type="entry name" value="CYTOCHROME_P450"/>
    <property type="match status" value="1"/>
</dbReference>
<name>A0A3N4INH1_ASCIM</name>
<dbReference type="PANTHER" id="PTHR46300:SF4">
    <property type="entry name" value="CYTOCHROME P450 98A3"/>
    <property type="match status" value="1"/>
</dbReference>
<evidence type="ECO:0000313" key="9">
    <source>
        <dbReference type="EMBL" id="RPA87266.1"/>
    </source>
</evidence>
<dbReference type="Pfam" id="PF00067">
    <property type="entry name" value="p450"/>
    <property type="match status" value="1"/>
</dbReference>
<reference evidence="9 10" key="1">
    <citation type="journal article" date="2018" name="Nat. Ecol. Evol.">
        <title>Pezizomycetes genomes reveal the molecular basis of ectomycorrhizal truffle lifestyle.</title>
        <authorList>
            <person name="Murat C."/>
            <person name="Payen T."/>
            <person name="Noel B."/>
            <person name="Kuo A."/>
            <person name="Morin E."/>
            <person name="Chen J."/>
            <person name="Kohler A."/>
            <person name="Krizsan K."/>
            <person name="Balestrini R."/>
            <person name="Da Silva C."/>
            <person name="Montanini B."/>
            <person name="Hainaut M."/>
            <person name="Levati E."/>
            <person name="Barry K.W."/>
            <person name="Belfiori B."/>
            <person name="Cichocki N."/>
            <person name="Clum A."/>
            <person name="Dockter R.B."/>
            <person name="Fauchery L."/>
            <person name="Guy J."/>
            <person name="Iotti M."/>
            <person name="Le Tacon F."/>
            <person name="Lindquist E.A."/>
            <person name="Lipzen A."/>
            <person name="Malagnac F."/>
            <person name="Mello A."/>
            <person name="Molinier V."/>
            <person name="Miyauchi S."/>
            <person name="Poulain J."/>
            <person name="Riccioni C."/>
            <person name="Rubini A."/>
            <person name="Sitrit Y."/>
            <person name="Splivallo R."/>
            <person name="Traeger S."/>
            <person name="Wang M."/>
            <person name="Zifcakova L."/>
            <person name="Wipf D."/>
            <person name="Zambonelli A."/>
            <person name="Paolocci F."/>
            <person name="Nowrousian M."/>
            <person name="Ottonello S."/>
            <person name="Baldrian P."/>
            <person name="Spatafora J.W."/>
            <person name="Henrissat B."/>
            <person name="Nagy L.G."/>
            <person name="Aury J.M."/>
            <person name="Wincker P."/>
            <person name="Grigoriev I.V."/>
            <person name="Bonfante P."/>
            <person name="Martin F.M."/>
        </authorList>
    </citation>
    <scope>NUCLEOTIDE SEQUENCE [LARGE SCALE GENOMIC DNA]</scope>
    <source>
        <strain evidence="9 10">RN42</strain>
    </source>
</reference>
<evidence type="ECO:0000256" key="3">
    <source>
        <dbReference type="ARBA" id="ARBA00023002"/>
    </source>
</evidence>
<dbReference type="InterPro" id="IPR017972">
    <property type="entry name" value="Cyt_P450_CS"/>
</dbReference>
<keyword evidence="8" id="KW-0812">Transmembrane</keyword>
<dbReference type="InterPro" id="IPR002401">
    <property type="entry name" value="Cyt_P450_E_grp-I"/>
</dbReference>
<comment type="similarity">
    <text evidence="1 6">Belongs to the cytochrome P450 family.</text>
</comment>
<keyword evidence="2 5" id="KW-0479">Metal-binding</keyword>
<dbReference type="GO" id="GO:0004497">
    <property type="term" value="F:monooxygenase activity"/>
    <property type="evidence" value="ECO:0007669"/>
    <property type="project" value="UniProtKB-KW"/>
</dbReference>
<dbReference type="InterPro" id="IPR050364">
    <property type="entry name" value="Cytochrome_P450_fung"/>
</dbReference>
<keyword evidence="3 6" id="KW-0560">Oxidoreductase</keyword>
<evidence type="ECO:0000256" key="7">
    <source>
        <dbReference type="SAM" id="MobiDB-lite"/>
    </source>
</evidence>
<dbReference type="InterPro" id="IPR036396">
    <property type="entry name" value="Cyt_P450_sf"/>
</dbReference>
<evidence type="ECO:0000256" key="4">
    <source>
        <dbReference type="ARBA" id="ARBA00023004"/>
    </source>
</evidence>
<dbReference type="GO" id="GO:0016705">
    <property type="term" value="F:oxidoreductase activity, acting on paired donors, with incorporation or reduction of molecular oxygen"/>
    <property type="evidence" value="ECO:0007669"/>
    <property type="project" value="InterPro"/>
</dbReference>
<dbReference type="OrthoDB" id="1103324at2759"/>